<dbReference type="SUPFAM" id="SSF48452">
    <property type="entry name" value="TPR-like"/>
    <property type="match status" value="1"/>
</dbReference>
<evidence type="ECO:0000256" key="2">
    <source>
        <dbReference type="ARBA" id="ARBA00022803"/>
    </source>
</evidence>
<dbReference type="SMART" id="SM00028">
    <property type="entry name" value="TPR"/>
    <property type="match status" value="2"/>
</dbReference>
<evidence type="ECO:0000256" key="3">
    <source>
        <dbReference type="PROSITE-ProRule" id="PRU00339"/>
    </source>
</evidence>
<keyword evidence="5" id="KW-1185">Reference proteome</keyword>
<dbReference type="AlphaFoldDB" id="A0A250XA59"/>
<feature type="repeat" description="TPR" evidence="3">
    <location>
        <begin position="261"/>
        <end position="294"/>
    </location>
</feature>
<protein>
    <submittedName>
        <fullName evidence="4">Uncharacterized protein</fullName>
    </submittedName>
</protein>
<organism evidence="4 5">
    <name type="scientific">Chlamydomonas eustigma</name>
    <dbReference type="NCBI Taxonomy" id="1157962"/>
    <lineage>
        <taxon>Eukaryota</taxon>
        <taxon>Viridiplantae</taxon>
        <taxon>Chlorophyta</taxon>
        <taxon>core chlorophytes</taxon>
        <taxon>Chlorophyceae</taxon>
        <taxon>CS clade</taxon>
        <taxon>Chlamydomonadales</taxon>
        <taxon>Chlamydomonadaceae</taxon>
        <taxon>Chlamydomonas</taxon>
    </lineage>
</organism>
<keyword evidence="2 3" id="KW-0802">TPR repeat</keyword>
<dbReference type="PANTHER" id="PTHR11242:SF0">
    <property type="entry name" value="TPR_REGION DOMAIN-CONTAINING PROTEIN"/>
    <property type="match status" value="1"/>
</dbReference>
<dbReference type="PANTHER" id="PTHR11242">
    <property type="entry name" value="ARYL HYDROCARBON RECEPTOR INTERACTING PROTEIN RELATED"/>
    <property type="match status" value="1"/>
</dbReference>
<evidence type="ECO:0000313" key="4">
    <source>
        <dbReference type="EMBL" id="GAX79779.1"/>
    </source>
</evidence>
<comment type="caution">
    <text evidence="4">The sequence shown here is derived from an EMBL/GenBank/DDBJ whole genome shotgun (WGS) entry which is preliminary data.</text>
</comment>
<reference evidence="4 5" key="1">
    <citation type="submission" date="2017-08" db="EMBL/GenBank/DDBJ databases">
        <title>Acidophilic green algal genome provides insights into adaptation to an acidic environment.</title>
        <authorList>
            <person name="Hirooka S."/>
            <person name="Hirose Y."/>
            <person name="Kanesaki Y."/>
            <person name="Higuchi S."/>
            <person name="Fujiwara T."/>
            <person name="Onuma R."/>
            <person name="Era A."/>
            <person name="Ohbayashi R."/>
            <person name="Uzuka A."/>
            <person name="Nozaki H."/>
            <person name="Yoshikawa H."/>
            <person name="Miyagishima S.Y."/>
        </authorList>
    </citation>
    <scope>NUCLEOTIDE SEQUENCE [LARGE SCALE GENOMIC DNA]</scope>
    <source>
        <strain evidence="4 5">NIES-2499</strain>
    </source>
</reference>
<evidence type="ECO:0000313" key="5">
    <source>
        <dbReference type="Proteomes" id="UP000232323"/>
    </source>
</evidence>
<dbReference type="Gene3D" id="1.25.40.10">
    <property type="entry name" value="Tetratricopeptide repeat domain"/>
    <property type="match status" value="1"/>
</dbReference>
<dbReference type="InterPro" id="IPR039663">
    <property type="entry name" value="AIP/AIPL1/TTC9"/>
</dbReference>
<accession>A0A250XA59</accession>
<proteinExistence type="predicted"/>
<sequence>MTKQLSHAVSLFTAGSPENDKVKEGESHVPDDLPRFQLVHGRPFMLCYEPDALMPWNLSITTSKMLSLDGTHEIVGQVLRGFGVIREVEHSAVNSMNQVNRGFGVIREVEHSAVNSMNQPIAEIGICEAGILPPDFDLSHVAPYLEGGFPCWPDDLPDIEKEACESELRLSMARDMKEDGNTAHRCGNWALAVKKYTQAHRYLQWTSVRRLSDLQYDQKKKMEELNATCLLNRAASFHKQCQYYDAAADCRTVLQYQEGRPKAWYRLGKALMGSKQLQQAVDALERTKCLDPHDACVQAALVIAMRQLKSQGVREGKLYAQLFAQGGLTGSDQQVNTITSSKDYLKGDAVIESAVEEHEIGTEDEDVQPLCPELERAQLSFGSQQLH</sequence>
<name>A0A250XA59_9CHLO</name>
<dbReference type="STRING" id="1157962.A0A250XA59"/>
<dbReference type="InterPro" id="IPR011990">
    <property type="entry name" value="TPR-like_helical_dom_sf"/>
</dbReference>
<dbReference type="OrthoDB" id="1902587at2759"/>
<dbReference type="InterPro" id="IPR019734">
    <property type="entry name" value="TPR_rpt"/>
</dbReference>
<dbReference type="PROSITE" id="PS50005">
    <property type="entry name" value="TPR"/>
    <property type="match status" value="1"/>
</dbReference>
<evidence type="ECO:0000256" key="1">
    <source>
        <dbReference type="ARBA" id="ARBA00022737"/>
    </source>
</evidence>
<dbReference type="EMBL" id="BEGY01000045">
    <property type="protein sequence ID" value="GAX79779.1"/>
    <property type="molecule type" value="Genomic_DNA"/>
</dbReference>
<keyword evidence="1" id="KW-0677">Repeat</keyword>
<gene>
    <name evidence="4" type="ORF">CEUSTIGMA_g7219.t1</name>
</gene>
<dbReference type="Proteomes" id="UP000232323">
    <property type="component" value="Unassembled WGS sequence"/>
</dbReference>